<reference evidence="1 2" key="1">
    <citation type="journal article" date="2024" name="Plant J.">
        <title>Genome sequences and population genomics reveal climatic adaptation and genomic divergence between two closely related sweetgum species.</title>
        <authorList>
            <person name="Xu W.Q."/>
            <person name="Ren C.Q."/>
            <person name="Zhang X.Y."/>
            <person name="Comes H.P."/>
            <person name="Liu X.H."/>
            <person name="Li Y.G."/>
            <person name="Kettle C.J."/>
            <person name="Jalonen R."/>
            <person name="Gaisberger H."/>
            <person name="Ma Y.Z."/>
            <person name="Qiu Y.X."/>
        </authorList>
    </citation>
    <scope>NUCLEOTIDE SEQUENCE [LARGE SCALE GENOMIC DNA]</scope>
    <source>
        <strain evidence="1">Hangzhou</strain>
    </source>
</reference>
<sequence length="376" mass="43063">MSQFLICIHCCKEPKKKIGFNNSFENNDLVSETQPSPKLDLSHFVLHLEGEEELVELMMKNHCDITDCWIRMGKKEPKYLMQLLKKSTPSQGFKGVDEFDRDEVSSLDTEEPPNCWALPVVTLTSIAIALPNINYDLKKKLIRSVNQGLMYVRFVENNLDANGALKNIRRAAEIMWLGVDLYHKWLDLDLRKMFLQTESPKEILEGLVNVAKNDYKKSQNNNMIGYLKESASKWPVKVLAANSMYRISQTILLDYKSKNYQMGERLFEGLSLMISDIFGACLVTTLHHLIFRKCLHSTIEEREESIQQALFILGKTENILKILDQKSLPSFGPDQMASIDEWRALSKQKHPLPFISSSSDSGKDSFSLGELYLSIE</sequence>
<dbReference type="Proteomes" id="UP001415857">
    <property type="component" value="Unassembled WGS sequence"/>
</dbReference>
<comment type="caution">
    <text evidence="1">The sequence shown here is derived from an EMBL/GenBank/DDBJ whole genome shotgun (WGS) entry which is preliminary data.</text>
</comment>
<dbReference type="EMBL" id="JBBPBK010000010">
    <property type="protein sequence ID" value="KAK9277341.1"/>
    <property type="molecule type" value="Genomic_DNA"/>
</dbReference>
<organism evidence="1 2">
    <name type="scientific">Liquidambar formosana</name>
    <name type="common">Formosan gum</name>
    <dbReference type="NCBI Taxonomy" id="63359"/>
    <lineage>
        <taxon>Eukaryota</taxon>
        <taxon>Viridiplantae</taxon>
        <taxon>Streptophyta</taxon>
        <taxon>Embryophyta</taxon>
        <taxon>Tracheophyta</taxon>
        <taxon>Spermatophyta</taxon>
        <taxon>Magnoliopsida</taxon>
        <taxon>eudicotyledons</taxon>
        <taxon>Gunneridae</taxon>
        <taxon>Pentapetalae</taxon>
        <taxon>Saxifragales</taxon>
        <taxon>Altingiaceae</taxon>
        <taxon>Liquidambar</taxon>
    </lineage>
</organism>
<proteinExistence type="predicted"/>
<protein>
    <submittedName>
        <fullName evidence="1">Uncharacterized protein</fullName>
    </submittedName>
</protein>
<evidence type="ECO:0000313" key="1">
    <source>
        <dbReference type="EMBL" id="KAK9277341.1"/>
    </source>
</evidence>
<dbReference type="PANTHER" id="PTHR35307">
    <property type="entry name" value="PROTEIN, PUTATIVE-RELATED"/>
    <property type="match status" value="1"/>
</dbReference>
<evidence type="ECO:0000313" key="2">
    <source>
        <dbReference type="Proteomes" id="UP001415857"/>
    </source>
</evidence>
<gene>
    <name evidence="1" type="ORF">L1049_006882</name>
</gene>
<keyword evidence="2" id="KW-1185">Reference proteome</keyword>
<dbReference type="AlphaFoldDB" id="A0AAP0RG93"/>
<dbReference type="PANTHER" id="PTHR35307:SF3">
    <property type="entry name" value="DUF4220 DOMAIN-CONTAINING PROTEIN"/>
    <property type="match status" value="1"/>
</dbReference>
<accession>A0AAP0RG93</accession>
<name>A0AAP0RG93_LIQFO</name>